<reference evidence="4" key="1">
    <citation type="submission" date="2016-10" db="EMBL/GenBank/DDBJ databases">
        <authorList>
            <person name="Varghese N."/>
            <person name="Submissions S."/>
        </authorList>
    </citation>
    <scope>NUCLEOTIDE SEQUENCE [LARGE SCALE GENOMIC DNA]</scope>
    <source>
        <strain evidence="4">DSM 45459</strain>
    </source>
</reference>
<dbReference type="PANTHER" id="PTHR43048">
    <property type="entry name" value="METHYLMALONYL-COA EPIMERASE"/>
    <property type="match status" value="1"/>
</dbReference>
<feature type="domain" description="VOC" evidence="2">
    <location>
        <begin position="76"/>
        <end position="213"/>
    </location>
</feature>
<dbReference type="SUPFAM" id="SSF54593">
    <property type="entry name" value="Glyoxalase/Bleomycin resistance protein/Dihydroxybiphenyl dioxygenase"/>
    <property type="match status" value="1"/>
</dbReference>
<gene>
    <name evidence="3" type="ORF">SAMN04489718_0824</name>
</gene>
<dbReference type="Gene3D" id="3.10.180.10">
    <property type="entry name" value="2,3-Dihydroxybiphenyl 1,2-Dioxygenase, domain 1"/>
    <property type="match status" value="1"/>
</dbReference>
<dbReference type="PROSITE" id="PS51819">
    <property type="entry name" value="VOC"/>
    <property type="match status" value="1"/>
</dbReference>
<dbReference type="CDD" id="cd08353">
    <property type="entry name" value="VOC_like"/>
    <property type="match status" value="1"/>
</dbReference>
<keyword evidence="3" id="KW-0223">Dioxygenase</keyword>
<keyword evidence="1" id="KW-0479">Metal-binding</keyword>
<dbReference type="InterPro" id="IPR051785">
    <property type="entry name" value="MMCE/EMCE_epimerase"/>
</dbReference>
<dbReference type="EMBL" id="FNKO01000001">
    <property type="protein sequence ID" value="SDQ22002.1"/>
    <property type="molecule type" value="Genomic_DNA"/>
</dbReference>
<evidence type="ECO:0000256" key="1">
    <source>
        <dbReference type="ARBA" id="ARBA00022723"/>
    </source>
</evidence>
<keyword evidence="3" id="KW-0560">Oxidoreductase</keyword>
<dbReference type="GO" id="GO:0046872">
    <property type="term" value="F:metal ion binding"/>
    <property type="evidence" value="ECO:0007669"/>
    <property type="project" value="UniProtKB-KW"/>
</dbReference>
<evidence type="ECO:0000313" key="4">
    <source>
        <dbReference type="Proteomes" id="UP000199301"/>
    </source>
</evidence>
<dbReference type="STRING" id="995062.SAMN04489718_0824"/>
<protein>
    <submittedName>
        <fullName evidence="3">Catechol 2,3-dioxygenase</fullName>
    </submittedName>
</protein>
<dbReference type="Pfam" id="PF13669">
    <property type="entry name" value="Glyoxalase_4"/>
    <property type="match status" value="1"/>
</dbReference>
<dbReference type="PANTHER" id="PTHR43048:SF5">
    <property type="entry name" value="BLR5325 PROTEIN"/>
    <property type="match status" value="1"/>
</dbReference>
<dbReference type="Pfam" id="PF13546">
    <property type="entry name" value="DDE_5"/>
    <property type="match status" value="1"/>
</dbReference>
<dbReference type="InterPro" id="IPR029068">
    <property type="entry name" value="Glyas_Bleomycin-R_OHBP_Dase"/>
</dbReference>
<dbReference type="Proteomes" id="UP000199301">
    <property type="component" value="Unassembled WGS sequence"/>
</dbReference>
<evidence type="ECO:0000259" key="2">
    <source>
        <dbReference type="PROSITE" id="PS51819"/>
    </source>
</evidence>
<dbReference type="InterPro" id="IPR037523">
    <property type="entry name" value="VOC_core"/>
</dbReference>
<name>A0A1H0Z3D9_9ACTN</name>
<proteinExistence type="predicted"/>
<dbReference type="InterPro" id="IPR038721">
    <property type="entry name" value="IS701-like_DDE_dom"/>
</dbReference>
<evidence type="ECO:0000313" key="3">
    <source>
        <dbReference type="EMBL" id="SDQ22002.1"/>
    </source>
</evidence>
<accession>A0A1H0Z3D9</accession>
<dbReference type="GO" id="GO:0004493">
    <property type="term" value="F:methylmalonyl-CoA epimerase activity"/>
    <property type="evidence" value="ECO:0007669"/>
    <property type="project" value="TreeGrafter"/>
</dbReference>
<keyword evidence="4" id="KW-1185">Reference proteome</keyword>
<dbReference type="GO" id="GO:0051213">
    <property type="term" value="F:dioxygenase activity"/>
    <property type="evidence" value="ECO:0007669"/>
    <property type="project" value="UniProtKB-KW"/>
</dbReference>
<sequence>MGGLSRREQRAKGELYVRGLLLDGKRKSMQLMAQRLEVDHQQLQQLVDARRLARSSPVRHRRCSARLGSLPRMAIELENVGIVVRDLEATIAFFTDLGLTVVGRDAVSGEWADTAVGLDGNHADIAMLRTPDGHGHLELFEYIHPEAIESEPARPNEIGMHRVAFSVDDIDEALETAARHGCYPLRGVATYEDVYKLTYVRGPSGIIVMFAEALK</sequence>
<dbReference type="GO" id="GO:0046491">
    <property type="term" value="P:L-methylmalonyl-CoA metabolic process"/>
    <property type="evidence" value="ECO:0007669"/>
    <property type="project" value="TreeGrafter"/>
</dbReference>
<dbReference type="AlphaFoldDB" id="A0A1H0Z3D9"/>
<organism evidence="3 4">
    <name type="scientific">Actinopolyspora saharensis</name>
    <dbReference type="NCBI Taxonomy" id="995062"/>
    <lineage>
        <taxon>Bacteria</taxon>
        <taxon>Bacillati</taxon>
        <taxon>Actinomycetota</taxon>
        <taxon>Actinomycetes</taxon>
        <taxon>Actinopolysporales</taxon>
        <taxon>Actinopolysporaceae</taxon>
        <taxon>Actinopolyspora</taxon>
    </lineage>
</organism>